<dbReference type="EMBL" id="SOFF01000006">
    <property type="protein sequence ID" value="TFB94446.1"/>
    <property type="molecule type" value="Genomic_DNA"/>
</dbReference>
<reference evidence="4 5" key="1">
    <citation type="submission" date="2019-03" db="EMBL/GenBank/DDBJ databases">
        <title>Genomics of glacier-inhabiting Cryobacterium strains.</title>
        <authorList>
            <person name="Liu Q."/>
            <person name="Xin Y.-H."/>
        </authorList>
    </citation>
    <scope>NUCLEOTIDE SEQUENCE [LARGE SCALE GENOMIC DNA]</scope>
    <source>
        <strain evidence="4 5">Hh15</strain>
    </source>
</reference>
<sequence length="461" mass="50738">MTEPRRWPLHPAPIDGETFYSWLRRIAACYGTDLTLLGEDLGFTLRWSAPEDIDAAAMSGMIDVLAERTGVTPDRLRQMGMAGWVPWRRDKSAEVQQSEQRPCRFPGCVRAAMSADSGTGRPPEYCDNDGHNRAAGWRARHRLADELSGNAPDEKRPVDAARQRADDLYGQVAGMAPHLVQQLTVFIDELRIVADPDAAEVQIESVMAEADAHIAAATARTSRAEHAGSQANAERVEADAAARKASELAEEQQAELAVSQHELGNRTHALDQVTAELVVVRSAAKAHNAQAQAELSLLREQLVTVRTRVGEAEHDRDDATARAEAASTARAAAEERARGAVARAVDNAARAQRVEANVAKIRGERGHVRIVHDTIREEVNTLRGNLATAIAERDAAWENTRRERTHLDQRVSDLRTTQVQQLTQLRDEAADLRQDVREQRDRADRAHPTAQTDAAAMKPAR</sequence>
<name>A0A1H8L8G0_9MICO</name>
<evidence type="ECO:0000256" key="2">
    <source>
        <dbReference type="SAM" id="MobiDB-lite"/>
    </source>
</evidence>
<feature type="region of interest" description="Disordered" evidence="2">
    <location>
        <begin position="427"/>
        <end position="461"/>
    </location>
</feature>
<accession>A0A1H8L8G0</accession>
<gene>
    <name evidence="4" type="ORF">E3O10_01340</name>
</gene>
<keyword evidence="5" id="KW-1185">Reference proteome</keyword>
<evidence type="ECO:0000313" key="4">
    <source>
        <dbReference type="EMBL" id="TFB94446.1"/>
    </source>
</evidence>
<feature type="compositionally biased region" description="Basic and acidic residues" evidence="2">
    <location>
        <begin position="427"/>
        <end position="447"/>
    </location>
</feature>
<dbReference type="Proteomes" id="UP000297654">
    <property type="component" value="Unassembled WGS sequence"/>
</dbReference>
<protein>
    <recommendedName>
        <fullName evidence="3">TniQ domain-containing protein</fullName>
    </recommendedName>
</protein>
<evidence type="ECO:0000256" key="1">
    <source>
        <dbReference type="SAM" id="Coils"/>
    </source>
</evidence>
<proteinExistence type="predicted"/>
<evidence type="ECO:0000259" key="3">
    <source>
        <dbReference type="Pfam" id="PF06527"/>
    </source>
</evidence>
<dbReference type="OrthoDB" id="4243599at2"/>
<dbReference type="RefSeq" id="WP_134450300.1">
    <property type="nucleotide sequence ID" value="NZ_FOCN01000025.1"/>
</dbReference>
<dbReference type="InterPro" id="IPR009492">
    <property type="entry name" value="TniQ"/>
</dbReference>
<dbReference type="AlphaFoldDB" id="A0A1H8L8G0"/>
<evidence type="ECO:0000313" key="5">
    <source>
        <dbReference type="Proteomes" id="UP000297654"/>
    </source>
</evidence>
<feature type="coiled-coil region" evidence="1">
    <location>
        <begin position="231"/>
        <end position="336"/>
    </location>
</feature>
<feature type="domain" description="TniQ" evidence="3">
    <location>
        <begin position="8"/>
        <end position="99"/>
    </location>
</feature>
<organism evidence="4 5">
    <name type="scientific">Cryobacterium luteum</name>
    <dbReference type="NCBI Taxonomy" id="1424661"/>
    <lineage>
        <taxon>Bacteria</taxon>
        <taxon>Bacillati</taxon>
        <taxon>Actinomycetota</taxon>
        <taxon>Actinomycetes</taxon>
        <taxon>Micrococcales</taxon>
        <taxon>Microbacteriaceae</taxon>
        <taxon>Cryobacterium</taxon>
    </lineage>
</organism>
<dbReference type="STRING" id="1424661.SAMN05216281_12514"/>
<keyword evidence="1" id="KW-0175">Coiled coil</keyword>
<dbReference type="Pfam" id="PF06527">
    <property type="entry name" value="TniQ"/>
    <property type="match status" value="1"/>
</dbReference>
<comment type="caution">
    <text evidence="4">The sequence shown here is derived from an EMBL/GenBank/DDBJ whole genome shotgun (WGS) entry which is preliminary data.</text>
</comment>